<dbReference type="Proteomes" id="UP000198897">
    <property type="component" value="Unassembled WGS sequence"/>
</dbReference>
<dbReference type="AlphaFoldDB" id="A0A1I2K1X9"/>
<evidence type="ECO:0000313" key="3">
    <source>
        <dbReference type="Proteomes" id="UP000198897"/>
    </source>
</evidence>
<accession>A0A1I2K1X9</accession>
<sequence length="69" mass="7536">MGRGMKPNIHDYKENALEKDLLQVFHTFLACFTDTNGSHSNATYRNGAEGNGEDSCGMNMIGEIPEGEA</sequence>
<dbReference type="PROSITE" id="PS51257">
    <property type="entry name" value="PROKAR_LIPOPROTEIN"/>
    <property type="match status" value="1"/>
</dbReference>
<proteinExistence type="predicted"/>
<keyword evidence="3" id="KW-1185">Reference proteome</keyword>
<protein>
    <submittedName>
        <fullName evidence="2">Uncharacterized protein</fullName>
    </submittedName>
</protein>
<feature type="region of interest" description="Disordered" evidence="1">
    <location>
        <begin position="43"/>
        <end position="69"/>
    </location>
</feature>
<organism evidence="2 3">
    <name type="scientific">Halobacillus alkaliphilus</name>
    <dbReference type="NCBI Taxonomy" id="396056"/>
    <lineage>
        <taxon>Bacteria</taxon>
        <taxon>Bacillati</taxon>
        <taxon>Bacillota</taxon>
        <taxon>Bacilli</taxon>
        <taxon>Bacillales</taxon>
        <taxon>Bacillaceae</taxon>
        <taxon>Halobacillus</taxon>
    </lineage>
</organism>
<gene>
    <name evidence="2" type="ORF">SAMN05216353_102227</name>
</gene>
<name>A0A1I2K1X9_9BACI</name>
<evidence type="ECO:0000256" key="1">
    <source>
        <dbReference type="SAM" id="MobiDB-lite"/>
    </source>
</evidence>
<reference evidence="3" key="1">
    <citation type="submission" date="2016-10" db="EMBL/GenBank/DDBJ databases">
        <authorList>
            <person name="Varghese N."/>
            <person name="Submissions S."/>
        </authorList>
    </citation>
    <scope>NUCLEOTIDE SEQUENCE [LARGE SCALE GENOMIC DNA]</scope>
    <source>
        <strain evidence="3">FP5</strain>
    </source>
</reference>
<dbReference type="EMBL" id="FOOG01000002">
    <property type="protein sequence ID" value="SFF59081.1"/>
    <property type="molecule type" value="Genomic_DNA"/>
</dbReference>
<evidence type="ECO:0000313" key="2">
    <source>
        <dbReference type="EMBL" id="SFF59081.1"/>
    </source>
</evidence>